<reference evidence="2 3" key="1">
    <citation type="submission" date="2015-09" db="EMBL/GenBank/DDBJ databases">
        <title>Identification and resolution of microdiversity through metagenomic sequencing of parallel consortia.</title>
        <authorList>
            <person name="Nelson W.C."/>
            <person name="Romine M.F."/>
            <person name="Lindemann S.R."/>
        </authorList>
    </citation>
    <scope>NUCLEOTIDE SEQUENCE [LARGE SCALE GENOMIC DNA]</scope>
    <source>
        <strain evidence="2">Ana</strain>
    </source>
</reference>
<protein>
    <submittedName>
        <fullName evidence="2">Uncharacterized protein</fullName>
    </submittedName>
</protein>
<dbReference type="EMBL" id="LJZR01000012">
    <property type="protein sequence ID" value="KPQ35355.1"/>
    <property type="molecule type" value="Genomic_DNA"/>
</dbReference>
<sequence length="120" mass="13273">MVRRKKKSEVIDTAKSRLAGMKSISEKLDLGNGCTTAAVEARLKEAHEKLENYNSLLAQVAAAGNEFERAERALSNISKNILMGAAMKFDLDSDEYEMVGGVKLSDRKRARRKTEELVAV</sequence>
<evidence type="ECO:0000313" key="3">
    <source>
        <dbReference type="Proteomes" id="UP000050465"/>
    </source>
</evidence>
<keyword evidence="1" id="KW-0175">Coiled coil</keyword>
<name>A0A0P8DFZ3_9CYAN</name>
<proteinExistence type="predicted"/>
<organism evidence="2 3">
    <name type="scientific">Phormidesmis priestleyi Ana</name>
    <dbReference type="NCBI Taxonomy" id="1666911"/>
    <lineage>
        <taxon>Bacteria</taxon>
        <taxon>Bacillati</taxon>
        <taxon>Cyanobacteriota</taxon>
        <taxon>Cyanophyceae</taxon>
        <taxon>Leptolyngbyales</taxon>
        <taxon>Leptolyngbyaceae</taxon>
        <taxon>Phormidesmis</taxon>
    </lineage>
</organism>
<comment type="caution">
    <text evidence="2">The sequence shown here is derived from an EMBL/GenBank/DDBJ whole genome shotgun (WGS) entry which is preliminary data.</text>
</comment>
<dbReference type="AlphaFoldDB" id="A0A0P8DFZ3"/>
<evidence type="ECO:0000313" key="2">
    <source>
        <dbReference type="EMBL" id="KPQ35355.1"/>
    </source>
</evidence>
<accession>A0A0P8DFZ3</accession>
<gene>
    <name evidence="2" type="ORF">HLUCCA11_10360</name>
</gene>
<dbReference type="Proteomes" id="UP000050465">
    <property type="component" value="Unassembled WGS sequence"/>
</dbReference>
<feature type="coiled-coil region" evidence="1">
    <location>
        <begin position="36"/>
        <end position="80"/>
    </location>
</feature>
<evidence type="ECO:0000256" key="1">
    <source>
        <dbReference type="SAM" id="Coils"/>
    </source>
</evidence>